<reference evidence="2" key="1">
    <citation type="journal article" date="2022" name="Mol. Ecol. Resour.">
        <title>The genomes of chicory, endive, great burdock and yacon provide insights into Asteraceae palaeo-polyploidization history and plant inulin production.</title>
        <authorList>
            <person name="Fan W."/>
            <person name="Wang S."/>
            <person name="Wang H."/>
            <person name="Wang A."/>
            <person name="Jiang F."/>
            <person name="Liu H."/>
            <person name="Zhao H."/>
            <person name="Xu D."/>
            <person name="Zhang Y."/>
        </authorList>
    </citation>
    <scope>NUCLEOTIDE SEQUENCE [LARGE SCALE GENOMIC DNA]</scope>
    <source>
        <strain evidence="2">cv. Punajuju</strain>
    </source>
</reference>
<proteinExistence type="predicted"/>
<name>A0ACB8ZQQ3_CICIN</name>
<dbReference type="EMBL" id="CM042016">
    <property type="protein sequence ID" value="KAI3699641.1"/>
    <property type="molecule type" value="Genomic_DNA"/>
</dbReference>
<reference evidence="1 2" key="2">
    <citation type="journal article" date="2022" name="Mol. Ecol. Resour.">
        <title>The genomes of chicory, endive, great burdock and yacon provide insights into Asteraceae paleo-polyploidization history and plant inulin production.</title>
        <authorList>
            <person name="Fan W."/>
            <person name="Wang S."/>
            <person name="Wang H."/>
            <person name="Wang A."/>
            <person name="Jiang F."/>
            <person name="Liu H."/>
            <person name="Zhao H."/>
            <person name="Xu D."/>
            <person name="Zhang Y."/>
        </authorList>
    </citation>
    <scope>NUCLEOTIDE SEQUENCE [LARGE SCALE GENOMIC DNA]</scope>
    <source>
        <strain evidence="2">cv. Punajuju</strain>
        <tissue evidence="1">Leaves</tissue>
    </source>
</reference>
<keyword evidence="2" id="KW-1185">Reference proteome</keyword>
<protein>
    <submittedName>
        <fullName evidence="1">Uncharacterized protein</fullName>
    </submittedName>
</protein>
<accession>A0ACB8ZQQ3</accession>
<sequence length="133" mass="15437">MYASRGYFVNFTQLRRPILTYVPIKTLVIDGNFRVEDRGLKTLQGLMAAFNIQETLIWKEKIEYVIDQLLMGINTSHLNINLEWIVEEMLPLQINKVGIVLLKMKIQNQAYSKEQQLGMVIVFLLCLIYGSID</sequence>
<organism evidence="1 2">
    <name type="scientific">Cichorium intybus</name>
    <name type="common">Chicory</name>
    <dbReference type="NCBI Taxonomy" id="13427"/>
    <lineage>
        <taxon>Eukaryota</taxon>
        <taxon>Viridiplantae</taxon>
        <taxon>Streptophyta</taxon>
        <taxon>Embryophyta</taxon>
        <taxon>Tracheophyta</taxon>
        <taxon>Spermatophyta</taxon>
        <taxon>Magnoliopsida</taxon>
        <taxon>eudicotyledons</taxon>
        <taxon>Gunneridae</taxon>
        <taxon>Pentapetalae</taxon>
        <taxon>asterids</taxon>
        <taxon>campanulids</taxon>
        <taxon>Asterales</taxon>
        <taxon>Asteraceae</taxon>
        <taxon>Cichorioideae</taxon>
        <taxon>Cichorieae</taxon>
        <taxon>Cichoriinae</taxon>
        <taxon>Cichorium</taxon>
    </lineage>
</organism>
<evidence type="ECO:0000313" key="1">
    <source>
        <dbReference type="EMBL" id="KAI3699641.1"/>
    </source>
</evidence>
<gene>
    <name evidence="1" type="ORF">L2E82_44065</name>
</gene>
<dbReference type="Proteomes" id="UP001055811">
    <property type="component" value="Linkage Group LG08"/>
</dbReference>
<evidence type="ECO:0000313" key="2">
    <source>
        <dbReference type="Proteomes" id="UP001055811"/>
    </source>
</evidence>
<comment type="caution">
    <text evidence="1">The sequence shown here is derived from an EMBL/GenBank/DDBJ whole genome shotgun (WGS) entry which is preliminary data.</text>
</comment>